<dbReference type="Proteomes" id="UP000274131">
    <property type="component" value="Unassembled WGS sequence"/>
</dbReference>
<organism evidence="11">
    <name type="scientific">Enterobius vermicularis</name>
    <name type="common">Human pinworm</name>
    <dbReference type="NCBI Taxonomy" id="51028"/>
    <lineage>
        <taxon>Eukaryota</taxon>
        <taxon>Metazoa</taxon>
        <taxon>Ecdysozoa</taxon>
        <taxon>Nematoda</taxon>
        <taxon>Chromadorea</taxon>
        <taxon>Rhabditida</taxon>
        <taxon>Spirurina</taxon>
        <taxon>Oxyuridomorpha</taxon>
        <taxon>Oxyuroidea</taxon>
        <taxon>Oxyuridae</taxon>
        <taxon>Enterobius</taxon>
    </lineage>
</organism>
<evidence type="ECO:0000256" key="7">
    <source>
        <dbReference type="SAM" id="MobiDB-lite"/>
    </source>
</evidence>
<proteinExistence type="inferred from homology"/>
<dbReference type="WBParaSite" id="EVEC_0000011301-mRNA-1">
    <property type="protein sequence ID" value="EVEC_0000011301-mRNA-1"/>
    <property type="gene ID" value="EVEC_0000011301"/>
</dbReference>
<gene>
    <name evidence="9" type="ORF">EVEC_LOCUS74</name>
</gene>
<keyword evidence="10" id="KW-1185">Reference proteome</keyword>
<evidence type="ECO:0000256" key="3">
    <source>
        <dbReference type="ARBA" id="ARBA00022763"/>
    </source>
</evidence>
<dbReference type="Pfam" id="PF07962">
    <property type="entry name" value="Swi3"/>
    <property type="match status" value="1"/>
</dbReference>
<evidence type="ECO:0000313" key="10">
    <source>
        <dbReference type="Proteomes" id="UP000274131"/>
    </source>
</evidence>
<comment type="subcellular location">
    <subcellularLocation>
        <location evidence="1 6">Nucleus</location>
    </subcellularLocation>
</comment>
<dbReference type="EMBL" id="UXUI01000033">
    <property type="protein sequence ID" value="VDD84931.1"/>
    <property type="molecule type" value="Genomic_DNA"/>
</dbReference>
<evidence type="ECO:0000256" key="1">
    <source>
        <dbReference type="ARBA" id="ARBA00004123"/>
    </source>
</evidence>
<protein>
    <recommendedName>
        <fullName evidence="6">TIMELESS-interacting protein</fullName>
    </recommendedName>
</protein>
<dbReference type="GO" id="GO:0043111">
    <property type="term" value="P:replication fork arrest"/>
    <property type="evidence" value="ECO:0007669"/>
    <property type="project" value="TreeGrafter"/>
</dbReference>
<dbReference type="GO" id="GO:0003677">
    <property type="term" value="F:DNA binding"/>
    <property type="evidence" value="ECO:0007669"/>
    <property type="project" value="TreeGrafter"/>
</dbReference>
<dbReference type="GO" id="GO:0006974">
    <property type="term" value="P:DNA damage response"/>
    <property type="evidence" value="ECO:0007669"/>
    <property type="project" value="UniProtKB-KW"/>
</dbReference>
<evidence type="ECO:0000256" key="4">
    <source>
        <dbReference type="ARBA" id="ARBA00023242"/>
    </source>
</evidence>
<sequence length="232" mass="26265">MNEIDEYFGDDFFEENEVEQPSGEAATSDADVINRAFKKERIRKQTGQRPKLSEMELCGTKGIAALEPLFKDCKYNLKGNPYTNLSRMMSKIEHWAHLLYPSMNFDDFIARVETLGEKRMVQAYMNKMRFGDMTNGGDNSSELGNEERDDVQNNPPFESSLLDEDSKTAVGEASPMEENEVLSEGKSPFQNMMSTISDPDYIENEMGPLRQTLQNDGDGVDENSALDFIYTA</sequence>
<dbReference type="InterPro" id="IPR040038">
    <property type="entry name" value="TIPIN/Csm3/Swi3"/>
</dbReference>
<reference evidence="11" key="1">
    <citation type="submission" date="2017-02" db="UniProtKB">
        <authorList>
            <consortium name="WormBaseParasite"/>
        </authorList>
    </citation>
    <scope>IDENTIFICATION</scope>
</reference>
<dbReference type="GO" id="GO:0000076">
    <property type="term" value="P:DNA replication checkpoint signaling"/>
    <property type="evidence" value="ECO:0007669"/>
    <property type="project" value="UniProtKB-UniRule"/>
</dbReference>
<dbReference type="GO" id="GO:0031298">
    <property type="term" value="C:replication fork protection complex"/>
    <property type="evidence" value="ECO:0007669"/>
    <property type="project" value="TreeGrafter"/>
</dbReference>
<dbReference type="GO" id="GO:0031297">
    <property type="term" value="P:replication fork processing"/>
    <property type="evidence" value="ECO:0007669"/>
    <property type="project" value="UniProtKB-UniRule"/>
</dbReference>
<keyword evidence="5 6" id="KW-0131">Cell cycle</keyword>
<dbReference type="PANTHER" id="PTHR13220:SF11">
    <property type="entry name" value="TIMELESS-INTERACTING PROTEIN"/>
    <property type="match status" value="1"/>
</dbReference>
<accession>A0A0N4USK9</accession>
<evidence type="ECO:0000256" key="5">
    <source>
        <dbReference type="ARBA" id="ARBA00023306"/>
    </source>
</evidence>
<feature type="compositionally biased region" description="Polar residues" evidence="7">
    <location>
        <begin position="188"/>
        <end position="197"/>
    </location>
</feature>
<evidence type="ECO:0000256" key="6">
    <source>
        <dbReference type="RuleBase" id="RU366049"/>
    </source>
</evidence>
<keyword evidence="4 6" id="KW-0539">Nucleus</keyword>
<evidence type="ECO:0000313" key="11">
    <source>
        <dbReference type="WBParaSite" id="EVEC_0000011301-mRNA-1"/>
    </source>
</evidence>
<name>A0A0N4USK9_ENTVE</name>
<evidence type="ECO:0000256" key="2">
    <source>
        <dbReference type="ARBA" id="ARBA00006075"/>
    </source>
</evidence>
<keyword evidence="3 6" id="KW-0227">DNA damage</keyword>
<evidence type="ECO:0000313" key="9">
    <source>
        <dbReference type="EMBL" id="VDD84931.1"/>
    </source>
</evidence>
<feature type="domain" description="Chromosome segregation in meiosis protein 3" evidence="8">
    <location>
        <begin position="51"/>
        <end position="129"/>
    </location>
</feature>
<dbReference type="PANTHER" id="PTHR13220">
    <property type="entry name" value="TIMELESS INTERACTING-RELATED"/>
    <property type="match status" value="1"/>
</dbReference>
<dbReference type="OrthoDB" id="437078at2759"/>
<comment type="function">
    <text evidence="6">Plays an important role in the control of DNA replication and the maintenance of replication fork stability.</text>
</comment>
<dbReference type="AlphaFoldDB" id="A0A0N4USK9"/>
<dbReference type="STRING" id="51028.A0A0N4USK9"/>
<evidence type="ECO:0000259" key="8">
    <source>
        <dbReference type="Pfam" id="PF07962"/>
    </source>
</evidence>
<dbReference type="InterPro" id="IPR012923">
    <property type="entry name" value="Csm3"/>
</dbReference>
<feature type="region of interest" description="Disordered" evidence="7">
    <location>
        <begin position="130"/>
        <end position="232"/>
    </location>
</feature>
<comment type="similarity">
    <text evidence="2 6">Belongs to the CSM3 family.</text>
</comment>
<reference evidence="9 10" key="2">
    <citation type="submission" date="2018-10" db="EMBL/GenBank/DDBJ databases">
        <authorList>
            <consortium name="Pathogen Informatics"/>
        </authorList>
    </citation>
    <scope>NUCLEOTIDE SEQUENCE [LARGE SCALE GENOMIC DNA]</scope>
</reference>